<gene>
    <name evidence="2" type="ORF">PHYBOEH_006369</name>
</gene>
<name>A0A8T1WJ89_9STRA</name>
<organism evidence="2 3">
    <name type="scientific">Phytophthora boehmeriae</name>
    <dbReference type="NCBI Taxonomy" id="109152"/>
    <lineage>
        <taxon>Eukaryota</taxon>
        <taxon>Sar</taxon>
        <taxon>Stramenopiles</taxon>
        <taxon>Oomycota</taxon>
        <taxon>Peronosporomycetes</taxon>
        <taxon>Peronosporales</taxon>
        <taxon>Peronosporaceae</taxon>
        <taxon>Phytophthora</taxon>
    </lineage>
</organism>
<dbReference type="AlphaFoldDB" id="A0A8T1WJ89"/>
<sequence length="246" mass="27828">MLPIEVRKCREPDGQQQYTSFRNTVFTHKEDELADRRGPGALFRKEWNSLAGNAERYKSLSLYRTEREVNPTRTVVVQRFYDPQQSTDLSTQLKRKGNAVTALKSAVPRFHEKMDGSERGPGSYFPDRYIAAFPTLFDKMTPRTVQCEKLEAKRSLDATFGIGIVPAQPERAAISAQTPRRGSPFKFRTGSGRDLNTLPDTPLEAKRLTVALTPRNVYQNDANRQFILNMRQSESAPSPLDSTSPT</sequence>
<proteinExistence type="predicted"/>
<accession>A0A8T1WJ89</accession>
<dbReference type="Proteomes" id="UP000693981">
    <property type="component" value="Unassembled WGS sequence"/>
</dbReference>
<protein>
    <submittedName>
        <fullName evidence="2">Uncharacterized protein</fullName>
    </submittedName>
</protein>
<feature type="region of interest" description="Disordered" evidence="1">
    <location>
        <begin position="173"/>
        <end position="200"/>
    </location>
</feature>
<keyword evidence="3" id="KW-1185">Reference proteome</keyword>
<evidence type="ECO:0000256" key="1">
    <source>
        <dbReference type="SAM" id="MobiDB-lite"/>
    </source>
</evidence>
<evidence type="ECO:0000313" key="3">
    <source>
        <dbReference type="Proteomes" id="UP000693981"/>
    </source>
</evidence>
<dbReference type="OrthoDB" id="90846at2759"/>
<dbReference type="EMBL" id="JAGDFL010000338">
    <property type="protein sequence ID" value="KAG7392454.1"/>
    <property type="molecule type" value="Genomic_DNA"/>
</dbReference>
<reference evidence="2" key="1">
    <citation type="submission" date="2021-02" db="EMBL/GenBank/DDBJ databases">
        <authorList>
            <person name="Palmer J.M."/>
        </authorList>
    </citation>
    <scope>NUCLEOTIDE SEQUENCE</scope>
    <source>
        <strain evidence="2">SCRP23</strain>
    </source>
</reference>
<comment type="caution">
    <text evidence="2">The sequence shown here is derived from an EMBL/GenBank/DDBJ whole genome shotgun (WGS) entry which is preliminary data.</text>
</comment>
<evidence type="ECO:0000313" key="2">
    <source>
        <dbReference type="EMBL" id="KAG7392454.1"/>
    </source>
</evidence>